<proteinExistence type="predicted"/>
<feature type="domain" description="AMP-dependent synthetase/ligase" evidence="3">
    <location>
        <begin position="19"/>
        <end position="436"/>
    </location>
</feature>
<dbReference type="AlphaFoldDB" id="A0A4R5W6U4"/>
<dbReference type="EMBL" id="SMYL01000002">
    <property type="protein sequence ID" value="TDK67667.1"/>
    <property type="molecule type" value="Genomic_DNA"/>
</dbReference>
<dbReference type="CDD" id="cd05907">
    <property type="entry name" value="VL_LC_FACS_like"/>
    <property type="match status" value="1"/>
</dbReference>
<evidence type="ECO:0000256" key="2">
    <source>
        <dbReference type="ARBA" id="ARBA00022840"/>
    </source>
</evidence>
<dbReference type="InterPro" id="IPR020845">
    <property type="entry name" value="AMP-binding_CS"/>
</dbReference>
<protein>
    <submittedName>
        <fullName evidence="4">Long-chain fatty acid--CoA ligase</fullName>
    </submittedName>
</protein>
<dbReference type="PANTHER" id="PTHR43272">
    <property type="entry name" value="LONG-CHAIN-FATTY-ACID--COA LIGASE"/>
    <property type="match status" value="1"/>
</dbReference>
<evidence type="ECO:0000313" key="4">
    <source>
        <dbReference type="EMBL" id="TDK67667.1"/>
    </source>
</evidence>
<evidence type="ECO:0000313" key="5">
    <source>
        <dbReference type="Proteomes" id="UP000294829"/>
    </source>
</evidence>
<name>A0A4R5W6U4_9BURK</name>
<dbReference type="Pfam" id="PF00501">
    <property type="entry name" value="AMP-binding"/>
    <property type="match status" value="1"/>
</dbReference>
<dbReference type="Gene3D" id="3.40.50.12780">
    <property type="entry name" value="N-terminal domain of ligase-like"/>
    <property type="match status" value="1"/>
</dbReference>
<gene>
    <name evidence="4" type="ORF">E2I14_07160</name>
</gene>
<dbReference type="GO" id="GO:0016020">
    <property type="term" value="C:membrane"/>
    <property type="evidence" value="ECO:0007669"/>
    <property type="project" value="TreeGrafter"/>
</dbReference>
<dbReference type="Pfam" id="PF23562">
    <property type="entry name" value="AMP-binding_C_3"/>
    <property type="match status" value="1"/>
</dbReference>
<dbReference type="PROSITE" id="PS00455">
    <property type="entry name" value="AMP_BINDING"/>
    <property type="match status" value="1"/>
</dbReference>
<dbReference type="InterPro" id="IPR000873">
    <property type="entry name" value="AMP-dep_synth/lig_dom"/>
</dbReference>
<reference evidence="4 5" key="1">
    <citation type="submission" date="2019-03" db="EMBL/GenBank/DDBJ databases">
        <title>Sapientia aquatica gen. nov., sp. nov., isolated from a crater lake.</title>
        <authorList>
            <person name="Felfoldi T."/>
            <person name="Szabo A."/>
            <person name="Toth E."/>
            <person name="Schumann P."/>
            <person name="Keki Z."/>
            <person name="Marialigeti K."/>
            <person name="Mathe I."/>
        </authorList>
    </citation>
    <scope>NUCLEOTIDE SEQUENCE [LARGE SCALE GENOMIC DNA]</scope>
    <source>
        <strain evidence="4 5">SA-152</strain>
    </source>
</reference>
<keyword evidence="2" id="KW-0067">ATP-binding</keyword>
<keyword evidence="1" id="KW-0547">Nucleotide-binding</keyword>
<accession>A0A4R5W6U4</accession>
<dbReference type="InterPro" id="IPR042099">
    <property type="entry name" value="ANL_N_sf"/>
</dbReference>
<evidence type="ECO:0000259" key="3">
    <source>
        <dbReference type="Pfam" id="PF00501"/>
    </source>
</evidence>
<dbReference type="GO" id="GO:0005524">
    <property type="term" value="F:ATP binding"/>
    <property type="evidence" value="ECO:0007669"/>
    <property type="project" value="UniProtKB-KW"/>
</dbReference>
<evidence type="ECO:0000256" key="1">
    <source>
        <dbReference type="ARBA" id="ARBA00022741"/>
    </source>
</evidence>
<dbReference type="GO" id="GO:0004467">
    <property type="term" value="F:long-chain fatty acid-CoA ligase activity"/>
    <property type="evidence" value="ECO:0007669"/>
    <property type="project" value="TreeGrafter"/>
</dbReference>
<sequence>MSAATTSELSSLKTLPELFAWRVNTTPDGEAYRQFDSVTGQWISSTWAEINQLVSVFIRALAQHDLERGARVAILLPNGIHAVCIDQATLALACVPLPMHALDNPESIAYILNDSEASFLIVESDAQWKAIAECGIDFPALQQVVALNKTLEDTAQIHSTPLSTLEEWLIIPGKVKPIEVPTVDESELAALVYTSGTTGKPKGVMLTHRNVMTNVIAAVLRVTPVPSDVFLSFLPLSHTFERTAGYYLPIAAGACVAYSRSNKQLPQDLLEVRPTILISVPRIYERVYSVIQTKLAGSKLQAYLFNSAIAVGWRRFSREQGLLVGDSLTAATDALAWTILDPLVAQKLRAQFGGRLRVAVSGGAALSQAISHCFLGLGIPIVQGYGMTETAPVVAFNAPDDNDPSTVGRVMAQVEVRIGENSELQVKGPNVMRGYWKRDEDTAKAFVDGWLRTGDQAEVVNGRVRILGRLKEIIVTSTGEKIAPVDLELAIMNDNVFEQVYVFGDNAPFIGCAVVLSRAYWKELTASLGLDADNLTNLVNAQAVEVVLKRIRELTQSFPFYAQPKAVILSIEPWTVENTLITPTLKLKRNNLAAHFAEQIQKMYKR</sequence>
<dbReference type="Proteomes" id="UP000294829">
    <property type="component" value="Unassembled WGS sequence"/>
</dbReference>
<dbReference type="PANTHER" id="PTHR43272:SF33">
    <property type="entry name" value="AMP-BINDING DOMAIN-CONTAINING PROTEIN-RELATED"/>
    <property type="match status" value="1"/>
</dbReference>
<dbReference type="OrthoDB" id="9766486at2"/>
<dbReference type="SUPFAM" id="SSF56801">
    <property type="entry name" value="Acetyl-CoA synthetase-like"/>
    <property type="match status" value="1"/>
</dbReference>
<keyword evidence="4" id="KW-0436">Ligase</keyword>
<organism evidence="4 5">
    <name type="scientific">Sapientia aquatica</name>
    <dbReference type="NCBI Taxonomy" id="1549640"/>
    <lineage>
        <taxon>Bacteria</taxon>
        <taxon>Pseudomonadati</taxon>
        <taxon>Pseudomonadota</taxon>
        <taxon>Betaproteobacteria</taxon>
        <taxon>Burkholderiales</taxon>
        <taxon>Oxalobacteraceae</taxon>
        <taxon>Sapientia</taxon>
    </lineage>
</organism>
<keyword evidence="5" id="KW-1185">Reference proteome</keyword>
<comment type="caution">
    <text evidence="4">The sequence shown here is derived from an EMBL/GenBank/DDBJ whole genome shotgun (WGS) entry which is preliminary data.</text>
</comment>